<feature type="transmembrane region" description="Helical" evidence="9">
    <location>
        <begin position="48"/>
        <end position="71"/>
    </location>
</feature>
<dbReference type="GO" id="GO:0022857">
    <property type="term" value="F:transmembrane transporter activity"/>
    <property type="evidence" value="ECO:0007669"/>
    <property type="project" value="InterPro"/>
</dbReference>
<feature type="region of interest" description="Disordered" evidence="8">
    <location>
        <begin position="1"/>
        <end position="23"/>
    </location>
</feature>
<name>A0A0D8HEB2_9ACTN</name>
<dbReference type="RefSeq" id="WP_052606557.1">
    <property type="nucleotide sequence ID" value="NZ_JXYS01000090.1"/>
</dbReference>
<reference evidence="10 11" key="1">
    <citation type="submission" date="2015-01" db="EMBL/GenBank/DDBJ databases">
        <title>Draft genome of the acidophilic iron oxidizer Acidithrix ferrooxidans strain Py-F3.</title>
        <authorList>
            <person name="Poehlein A."/>
            <person name="Eisen S."/>
            <person name="Schloemann M."/>
            <person name="Johnson B.D."/>
            <person name="Daniel R."/>
            <person name="Muehling M."/>
        </authorList>
    </citation>
    <scope>NUCLEOTIDE SEQUENCE [LARGE SCALE GENOMIC DNA]</scope>
    <source>
        <strain evidence="10 11">Py-F3</strain>
    </source>
</reference>
<keyword evidence="3 7" id="KW-0813">Transport</keyword>
<dbReference type="PANTHER" id="PTHR31806:SF1">
    <property type="entry name" value="PURINE-CYTOSINE PERMEASE FCY2-RELATED"/>
    <property type="match status" value="1"/>
</dbReference>
<dbReference type="GO" id="GO:0005886">
    <property type="term" value="C:plasma membrane"/>
    <property type="evidence" value="ECO:0007669"/>
    <property type="project" value="TreeGrafter"/>
</dbReference>
<accession>A0A0D8HEB2</accession>
<evidence type="ECO:0000313" key="11">
    <source>
        <dbReference type="Proteomes" id="UP000032360"/>
    </source>
</evidence>
<keyword evidence="4 9" id="KW-0812">Transmembrane</keyword>
<evidence type="ECO:0000256" key="4">
    <source>
        <dbReference type="ARBA" id="ARBA00022692"/>
    </source>
</evidence>
<comment type="similarity">
    <text evidence="2 7">Belongs to the purine-cytosine permease (2.A.39) family.</text>
</comment>
<comment type="subcellular location">
    <subcellularLocation>
        <location evidence="1">Membrane</location>
        <topology evidence="1">Multi-pass membrane protein</topology>
    </subcellularLocation>
</comment>
<protein>
    <submittedName>
        <fullName evidence="10">Permease</fullName>
    </submittedName>
</protein>
<feature type="transmembrane region" description="Helical" evidence="9">
    <location>
        <begin position="118"/>
        <end position="140"/>
    </location>
</feature>
<feature type="transmembrane region" description="Helical" evidence="9">
    <location>
        <begin position="375"/>
        <end position="396"/>
    </location>
</feature>
<dbReference type="EMBL" id="JXYS01000090">
    <property type="protein sequence ID" value="KJF16273.1"/>
    <property type="molecule type" value="Genomic_DNA"/>
</dbReference>
<feature type="transmembrane region" description="Helical" evidence="9">
    <location>
        <begin position="447"/>
        <end position="466"/>
    </location>
</feature>
<dbReference type="OrthoDB" id="9809167at2"/>
<evidence type="ECO:0000256" key="7">
    <source>
        <dbReference type="PIRNR" id="PIRNR002744"/>
    </source>
</evidence>
<dbReference type="Proteomes" id="UP000032360">
    <property type="component" value="Unassembled WGS sequence"/>
</dbReference>
<keyword evidence="11" id="KW-1185">Reference proteome</keyword>
<sequence length="488" mass="51742">MSLLSRVKTSLESQQLSKTTPNQRWKPETYGLGAIYDHDRISKPRDLIWIWMAANIGLVAVVYGAIMAAMALDPLQAIILAIIASIGSFIPVGLLSISGKRYGEPMLGLSVRVFGNKFNKGPAFASWLSLLGWETITAVIATEAIESFLGSHSSSHKNELSILILTAITIISLLASRLGHRAIVTIQKIIAWISGSATVLLILEVGNKTALGVSNQAHPAPLTSVLASASIIAASGGISWLNASADYSRYLRRTEPSFKVTIYTALGAGIPFSILIIFGYLLAKSIPSLAGSENPIHALGVLLPTWMVGPYITLAIAGLIAQMILGLYSSGLSLLALGIRTKRTKTVFVDAAIVVALGAWIVTKPGPILTTLVSLVELLAVPISSWAVVFAIGIIAENGSMIQKSGFISRWNSFVSWTTGTFAGLALTNSSVFSGPFGNGTIGKDNLGFVVGAMVALGLYVTVSTLDRHFKKDKEPLSVVALTNEARL</sequence>
<proteinExistence type="inferred from homology"/>
<dbReference type="InterPro" id="IPR001248">
    <property type="entry name" value="Pur-cyt_permease"/>
</dbReference>
<feature type="transmembrane region" description="Helical" evidence="9">
    <location>
        <begin position="219"/>
        <end position="241"/>
    </location>
</feature>
<feature type="transmembrane region" description="Helical" evidence="9">
    <location>
        <begin position="408"/>
        <end position="427"/>
    </location>
</feature>
<comment type="caution">
    <text evidence="10">The sequence shown here is derived from an EMBL/GenBank/DDBJ whole genome shotgun (WGS) entry which is preliminary data.</text>
</comment>
<evidence type="ECO:0000256" key="5">
    <source>
        <dbReference type="ARBA" id="ARBA00022989"/>
    </source>
</evidence>
<feature type="transmembrane region" description="Helical" evidence="9">
    <location>
        <begin position="311"/>
        <end position="335"/>
    </location>
</feature>
<dbReference type="Pfam" id="PF02133">
    <property type="entry name" value="Transp_cyt_pur"/>
    <property type="match status" value="1"/>
</dbReference>
<keyword evidence="6 7" id="KW-0472">Membrane</keyword>
<evidence type="ECO:0000256" key="3">
    <source>
        <dbReference type="ARBA" id="ARBA00022448"/>
    </source>
</evidence>
<dbReference type="PIRSF" id="PIRSF002744">
    <property type="entry name" value="Pur-cyt_permease"/>
    <property type="match status" value="1"/>
</dbReference>
<gene>
    <name evidence="10" type="ORF">AXFE_28740</name>
</gene>
<organism evidence="10 11">
    <name type="scientific">Acidithrix ferrooxidans</name>
    <dbReference type="NCBI Taxonomy" id="1280514"/>
    <lineage>
        <taxon>Bacteria</taxon>
        <taxon>Bacillati</taxon>
        <taxon>Actinomycetota</taxon>
        <taxon>Acidimicrobiia</taxon>
        <taxon>Acidimicrobiales</taxon>
        <taxon>Acidimicrobiaceae</taxon>
        <taxon>Acidithrix</taxon>
    </lineage>
</organism>
<evidence type="ECO:0000256" key="6">
    <source>
        <dbReference type="ARBA" id="ARBA00023136"/>
    </source>
</evidence>
<evidence type="ECO:0000256" key="8">
    <source>
        <dbReference type="SAM" id="MobiDB-lite"/>
    </source>
</evidence>
<evidence type="ECO:0000256" key="1">
    <source>
        <dbReference type="ARBA" id="ARBA00004141"/>
    </source>
</evidence>
<feature type="transmembrane region" description="Helical" evidence="9">
    <location>
        <begin position="262"/>
        <end position="283"/>
    </location>
</feature>
<evidence type="ECO:0000313" key="10">
    <source>
        <dbReference type="EMBL" id="KJF16273.1"/>
    </source>
</evidence>
<dbReference type="AlphaFoldDB" id="A0A0D8HEB2"/>
<evidence type="ECO:0000256" key="9">
    <source>
        <dbReference type="SAM" id="Phobius"/>
    </source>
</evidence>
<evidence type="ECO:0000256" key="2">
    <source>
        <dbReference type="ARBA" id="ARBA00008974"/>
    </source>
</evidence>
<feature type="transmembrane region" description="Helical" evidence="9">
    <location>
        <begin position="189"/>
        <end position="207"/>
    </location>
</feature>
<keyword evidence="5 9" id="KW-1133">Transmembrane helix</keyword>
<feature type="compositionally biased region" description="Polar residues" evidence="8">
    <location>
        <begin position="7"/>
        <end position="23"/>
    </location>
</feature>
<dbReference type="PANTHER" id="PTHR31806">
    <property type="entry name" value="PURINE-CYTOSINE PERMEASE FCY2-RELATED"/>
    <property type="match status" value="1"/>
</dbReference>
<dbReference type="Gene3D" id="1.10.4160.10">
    <property type="entry name" value="Hydantoin permease"/>
    <property type="match status" value="1"/>
</dbReference>
<dbReference type="InterPro" id="IPR026030">
    <property type="entry name" value="Pur-cyt_permease_Fcy2/21/22"/>
</dbReference>
<feature type="transmembrane region" description="Helical" evidence="9">
    <location>
        <begin position="347"/>
        <end position="363"/>
    </location>
</feature>
<feature type="transmembrane region" description="Helical" evidence="9">
    <location>
        <begin position="160"/>
        <end position="177"/>
    </location>
</feature>
<dbReference type="STRING" id="1280514.AXFE_28740"/>
<feature type="transmembrane region" description="Helical" evidence="9">
    <location>
        <begin position="77"/>
        <end position="97"/>
    </location>
</feature>